<keyword evidence="1" id="KW-0472">Membrane</keyword>
<feature type="transmembrane region" description="Helical" evidence="1">
    <location>
        <begin position="216"/>
        <end position="235"/>
    </location>
</feature>
<evidence type="ECO:0000256" key="1">
    <source>
        <dbReference type="SAM" id="Phobius"/>
    </source>
</evidence>
<sequence>MRIAISEAIALFVALFYLIGIASAQISESITSGKNSTGNNPIDGHSLGNQSYNIRVVVDHIFISKKNGSIEISEVIIFRNDGPEIYYSEGDHMFFAISTPPGVRNLKTQVMECCLVELEGVVLMDPMQPIAPGDNFEMQISYTLPPQGSEYIFNKTAMYNTTSLSVFVDRKGGLDLEGPYSTLKLQGNEYNVIAFNDIKANETVDVPIKITEGAGYLYAGVIFIFLFSIGFVYLFKERIFVKRKKEYTLEELELEKRRIFQAIRGFEKHAGAEKSEEYRRLMEEYRQKAIQIFIKMDKIKNKDQPAK</sequence>
<dbReference type="RefSeq" id="WP_048089322.1">
    <property type="nucleotide sequence ID" value="NZ_JMIY01000002.1"/>
</dbReference>
<dbReference type="AlphaFoldDB" id="A0A062UZR8"/>
<reference evidence="2 3" key="1">
    <citation type="journal article" date="2013" name="Nature">
        <title>Anaerobic oxidation of methane coupled to nitrate reduction in a novel archaeal lineage.</title>
        <authorList>
            <person name="Haroon M.F."/>
            <person name="Hu S."/>
            <person name="Shi Y."/>
            <person name="Imelfort M."/>
            <person name="Keller J."/>
            <person name="Hugenholtz P."/>
            <person name="Yuan Z."/>
            <person name="Tyson G.W."/>
        </authorList>
    </citation>
    <scope>NUCLEOTIDE SEQUENCE [LARGE SCALE GENOMIC DNA]</scope>
    <source>
        <strain evidence="2 3">ANME-2d</strain>
    </source>
</reference>
<keyword evidence="3" id="KW-1185">Reference proteome</keyword>
<dbReference type="Proteomes" id="UP000027153">
    <property type="component" value="Unassembled WGS sequence"/>
</dbReference>
<dbReference type="EMBL" id="JMIY01000002">
    <property type="protein sequence ID" value="KCZ72401.1"/>
    <property type="molecule type" value="Genomic_DNA"/>
</dbReference>
<evidence type="ECO:0000313" key="2">
    <source>
        <dbReference type="EMBL" id="KCZ72401.1"/>
    </source>
</evidence>
<keyword evidence="1" id="KW-0812">Transmembrane</keyword>
<evidence type="ECO:0000313" key="3">
    <source>
        <dbReference type="Proteomes" id="UP000027153"/>
    </source>
</evidence>
<protein>
    <submittedName>
        <fullName evidence="2">Uncharacterized protein</fullName>
    </submittedName>
</protein>
<accession>A0A062UZR8</accession>
<dbReference type="OrthoDB" id="147758at2157"/>
<organism evidence="2 3">
    <name type="scientific">Candidatus Methanoperedens nitratireducens</name>
    <dbReference type="NCBI Taxonomy" id="1392998"/>
    <lineage>
        <taxon>Archaea</taxon>
        <taxon>Methanobacteriati</taxon>
        <taxon>Methanobacteriota</taxon>
        <taxon>Stenosarchaea group</taxon>
        <taxon>Methanomicrobia</taxon>
        <taxon>Methanosarcinales</taxon>
        <taxon>ANME-2 cluster</taxon>
        <taxon>Candidatus Methanoperedentaceae</taxon>
        <taxon>Candidatus Methanoperedens</taxon>
    </lineage>
</organism>
<proteinExistence type="predicted"/>
<comment type="caution">
    <text evidence="2">The sequence shown here is derived from an EMBL/GenBank/DDBJ whole genome shotgun (WGS) entry which is preliminary data.</text>
</comment>
<name>A0A062UZR8_9EURY</name>
<keyword evidence="1" id="KW-1133">Transmembrane helix</keyword>
<gene>
    <name evidence="2" type="ORF">ANME2D_00828</name>
</gene>